<accession>A0A6V7TXA6</accession>
<sequence length="268" mass="28895">MQNLAASANLQLFSKALQETAQQPNDTSEHKQQQQQNPVISAADLQHYMFPHLDQQLNFNELSSYNYVSAPETTSTINNCSSTSPTSLIFSSTASQQPSNNTVISSNNCYSDTEIPSTTNNNNISFLLPEEMGSPKQQQQLQQQQQQQQRLPPTTSIKKESITTSIATTTNASSSAQFSPTSNIENERNLNLAQQKIVDQLLEAGGIFNSLENNLGGGNDELGQLMAQLISGSNNRNETEIQAAQLAQHLVTAATGGSGSGGDVLVGF</sequence>
<evidence type="ECO:0000256" key="1">
    <source>
        <dbReference type="SAM" id="MobiDB-lite"/>
    </source>
</evidence>
<evidence type="ECO:0000313" key="3">
    <source>
        <dbReference type="Proteomes" id="UP000580250"/>
    </source>
</evidence>
<comment type="caution">
    <text evidence="2">The sequence shown here is derived from an EMBL/GenBank/DDBJ whole genome shotgun (WGS) entry which is preliminary data.</text>
</comment>
<evidence type="ECO:0000313" key="2">
    <source>
        <dbReference type="EMBL" id="CAD2138217.1"/>
    </source>
</evidence>
<organism evidence="2 3">
    <name type="scientific">Meloidogyne enterolobii</name>
    <name type="common">Root-knot nematode worm</name>
    <name type="synonym">Meloidogyne mayaguensis</name>
    <dbReference type="NCBI Taxonomy" id="390850"/>
    <lineage>
        <taxon>Eukaryota</taxon>
        <taxon>Metazoa</taxon>
        <taxon>Ecdysozoa</taxon>
        <taxon>Nematoda</taxon>
        <taxon>Chromadorea</taxon>
        <taxon>Rhabditida</taxon>
        <taxon>Tylenchina</taxon>
        <taxon>Tylenchomorpha</taxon>
        <taxon>Tylenchoidea</taxon>
        <taxon>Meloidogynidae</taxon>
        <taxon>Meloidogyninae</taxon>
        <taxon>Meloidogyne</taxon>
    </lineage>
</organism>
<dbReference type="EMBL" id="CAJEWN010000021">
    <property type="protein sequence ID" value="CAD2138217.1"/>
    <property type="molecule type" value="Genomic_DNA"/>
</dbReference>
<name>A0A6V7TXA6_MELEN</name>
<feature type="region of interest" description="Disordered" evidence="1">
    <location>
        <begin position="133"/>
        <end position="160"/>
    </location>
</feature>
<dbReference type="AlphaFoldDB" id="A0A6V7TXA6"/>
<protein>
    <submittedName>
        <fullName evidence="2">Uncharacterized protein</fullName>
    </submittedName>
</protein>
<dbReference type="Proteomes" id="UP000580250">
    <property type="component" value="Unassembled WGS sequence"/>
</dbReference>
<reference evidence="2 3" key="1">
    <citation type="submission" date="2020-08" db="EMBL/GenBank/DDBJ databases">
        <authorList>
            <person name="Koutsovoulos G."/>
            <person name="Danchin GJ E."/>
        </authorList>
    </citation>
    <scope>NUCLEOTIDE SEQUENCE [LARGE SCALE GENOMIC DNA]</scope>
</reference>
<gene>
    <name evidence="2" type="ORF">MENT_LOCUS5712</name>
</gene>
<proteinExistence type="predicted"/>
<feature type="compositionally biased region" description="Low complexity" evidence="1">
    <location>
        <begin position="137"/>
        <end position="149"/>
    </location>
</feature>